<dbReference type="Proteomes" id="UP000184499">
    <property type="component" value="Unassembled WGS sequence"/>
</dbReference>
<evidence type="ECO:0000256" key="1">
    <source>
        <dbReference type="SAM" id="Phobius"/>
    </source>
</evidence>
<dbReference type="VEuPathDB" id="FungiDB:ASPBRDRAFT_40227"/>
<reference evidence="3" key="1">
    <citation type="journal article" date="2017" name="Genome Biol.">
        <title>Comparative genomics reveals high biological diversity and specific adaptations in the industrially and medically important fungal genus Aspergillus.</title>
        <authorList>
            <person name="de Vries R.P."/>
            <person name="Riley R."/>
            <person name="Wiebenga A."/>
            <person name="Aguilar-Osorio G."/>
            <person name="Amillis S."/>
            <person name="Uchima C.A."/>
            <person name="Anderluh G."/>
            <person name="Asadollahi M."/>
            <person name="Askin M."/>
            <person name="Barry K."/>
            <person name="Battaglia E."/>
            <person name="Bayram O."/>
            <person name="Benocci T."/>
            <person name="Braus-Stromeyer S.A."/>
            <person name="Caldana C."/>
            <person name="Canovas D."/>
            <person name="Cerqueira G.C."/>
            <person name="Chen F."/>
            <person name="Chen W."/>
            <person name="Choi C."/>
            <person name="Clum A."/>
            <person name="Dos Santos R.A."/>
            <person name="Damasio A.R."/>
            <person name="Diallinas G."/>
            <person name="Emri T."/>
            <person name="Fekete E."/>
            <person name="Flipphi M."/>
            <person name="Freyberg S."/>
            <person name="Gallo A."/>
            <person name="Gournas C."/>
            <person name="Habgood R."/>
            <person name="Hainaut M."/>
            <person name="Harispe M.L."/>
            <person name="Henrissat B."/>
            <person name="Hilden K.S."/>
            <person name="Hope R."/>
            <person name="Hossain A."/>
            <person name="Karabika E."/>
            <person name="Karaffa L."/>
            <person name="Karanyi Z."/>
            <person name="Krasevec N."/>
            <person name="Kuo A."/>
            <person name="Kusch H."/>
            <person name="LaButti K."/>
            <person name="Lagendijk E.L."/>
            <person name="Lapidus A."/>
            <person name="Levasseur A."/>
            <person name="Lindquist E."/>
            <person name="Lipzen A."/>
            <person name="Logrieco A.F."/>
            <person name="MacCabe A."/>
            <person name="Maekelae M.R."/>
            <person name="Malavazi I."/>
            <person name="Melin P."/>
            <person name="Meyer V."/>
            <person name="Mielnichuk N."/>
            <person name="Miskei M."/>
            <person name="Molnar A.P."/>
            <person name="Mule G."/>
            <person name="Ngan C.Y."/>
            <person name="Orejas M."/>
            <person name="Orosz E."/>
            <person name="Ouedraogo J.P."/>
            <person name="Overkamp K.M."/>
            <person name="Park H.-S."/>
            <person name="Perrone G."/>
            <person name="Piumi F."/>
            <person name="Punt P.J."/>
            <person name="Ram A.F."/>
            <person name="Ramon A."/>
            <person name="Rauscher S."/>
            <person name="Record E."/>
            <person name="Riano-Pachon D.M."/>
            <person name="Robert V."/>
            <person name="Roehrig J."/>
            <person name="Ruller R."/>
            <person name="Salamov A."/>
            <person name="Salih N.S."/>
            <person name="Samson R.A."/>
            <person name="Sandor E."/>
            <person name="Sanguinetti M."/>
            <person name="Schuetze T."/>
            <person name="Sepcic K."/>
            <person name="Shelest E."/>
            <person name="Sherlock G."/>
            <person name="Sophianopoulou V."/>
            <person name="Squina F.M."/>
            <person name="Sun H."/>
            <person name="Susca A."/>
            <person name="Todd R.B."/>
            <person name="Tsang A."/>
            <person name="Unkles S.E."/>
            <person name="van de Wiele N."/>
            <person name="van Rossen-Uffink D."/>
            <person name="Oliveira J.V."/>
            <person name="Vesth T.C."/>
            <person name="Visser J."/>
            <person name="Yu J.-H."/>
            <person name="Zhou M."/>
            <person name="Andersen M.R."/>
            <person name="Archer D.B."/>
            <person name="Baker S.E."/>
            <person name="Benoit I."/>
            <person name="Brakhage A.A."/>
            <person name="Braus G.H."/>
            <person name="Fischer R."/>
            <person name="Frisvad J.C."/>
            <person name="Goldman G.H."/>
            <person name="Houbraken J."/>
            <person name="Oakley B."/>
            <person name="Pocsi I."/>
            <person name="Scazzocchio C."/>
            <person name="Seiboth B."/>
            <person name="vanKuyk P.A."/>
            <person name="Wortman J."/>
            <person name="Dyer P.S."/>
            <person name="Grigoriev I.V."/>
        </authorList>
    </citation>
    <scope>NUCLEOTIDE SEQUENCE [LARGE SCALE GENOMIC DNA]</scope>
    <source>
        <strain evidence="3">CBS 101740 / IMI 381727 / IBT 21946</strain>
    </source>
</reference>
<keyword evidence="1" id="KW-0472">Membrane</keyword>
<evidence type="ECO:0000313" key="3">
    <source>
        <dbReference type="Proteomes" id="UP000184499"/>
    </source>
</evidence>
<dbReference type="RefSeq" id="XP_067482232.1">
    <property type="nucleotide sequence ID" value="XM_067624311.1"/>
</dbReference>
<keyword evidence="1" id="KW-1133">Transmembrane helix</keyword>
<keyword evidence="1" id="KW-0812">Transmembrane</keyword>
<proteinExistence type="predicted"/>
<dbReference type="GeneID" id="93576799"/>
<accession>A0A1L9UTB2</accession>
<sequence>MSIQIGGMDGPAVHSYDDGNVDSRISRDIDMDPSDGHMQTWSGFGMTVVTLIMAVLSPILLAI</sequence>
<name>A0A1L9UTB2_ASPBC</name>
<gene>
    <name evidence="2" type="ORF">ASPBRDRAFT_40227</name>
</gene>
<keyword evidence="3" id="KW-1185">Reference proteome</keyword>
<feature type="transmembrane region" description="Helical" evidence="1">
    <location>
        <begin position="41"/>
        <end position="62"/>
    </location>
</feature>
<dbReference type="EMBL" id="KV878681">
    <property type="protein sequence ID" value="OJJ74984.1"/>
    <property type="molecule type" value="Genomic_DNA"/>
</dbReference>
<dbReference type="AlphaFoldDB" id="A0A1L9UTB2"/>
<organism evidence="2 3">
    <name type="scientific">Aspergillus brasiliensis (strain CBS 101740 / IMI 381727 / IBT 21946)</name>
    <dbReference type="NCBI Taxonomy" id="767769"/>
    <lineage>
        <taxon>Eukaryota</taxon>
        <taxon>Fungi</taxon>
        <taxon>Dikarya</taxon>
        <taxon>Ascomycota</taxon>
        <taxon>Pezizomycotina</taxon>
        <taxon>Eurotiomycetes</taxon>
        <taxon>Eurotiomycetidae</taxon>
        <taxon>Eurotiales</taxon>
        <taxon>Aspergillaceae</taxon>
        <taxon>Aspergillus</taxon>
        <taxon>Aspergillus subgen. Circumdati</taxon>
    </lineage>
</organism>
<evidence type="ECO:0000313" key="2">
    <source>
        <dbReference type="EMBL" id="OJJ74984.1"/>
    </source>
</evidence>
<protein>
    <submittedName>
        <fullName evidence="2">Uncharacterized protein</fullName>
    </submittedName>
</protein>